<evidence type="ECO:0000256" key="8">
    <source>
        <dbReference type="ARBA" id="ARBA00022741"/>
    </source>
</evidence>
<dbReference type="Proteomes" id="UP000226079">
    <property type="component" value="Unassembled WGS sequence"/>
</dbReference>
<keyword evidence="5 15" id="KW-0288">FMN</keyword>
<dbReference type="GO" id="GO:0009398">
    <property type="term" value="P:FMN biosynthetic process"/>
    <property type="evidence" value="ECO:0007669"/>
    <property type="project" value="UniProtKB-UniRule"/>
</dbReference>
<dbReference type="EC" id="2.7.7.2" evidence="15"/>
<dbReference type="Pfam" id="PF01687">
    <property type="entry name" value="Flavokinase"/>
    <property type="match status" value="1"/>
</dbReference>
<keyword evidence="18" id="KW-1185">Reference proteome</keyword>
<dbReference type="GO" id="GO:0009231">
    <property type="term" value="P:riboflavin biosynthetic process"/>
    <property type="evidence" value="ECO:0007669"/>
    <property type="project" value="InterPro"/>
</dbReference>
<comment type="function">
    <text evidence="1">Catalyzes the phosphorylation of riboflavin to FMN followed by the adenylation of FMN to FAD.</text>
</comment>
<evidence type="ECO:0000256" key="7">
    <source>
        <dbReference type="ARBA" id="ARBA00022695"/>
    </source>
</evidence>
<keyword evidence="4 15" id="KW-0285">Flavoprotein</keyword>
<evidence type="ECO:0000256" key="4">
    <source>
        <dbReference type="ARBA" id="ARBA00022630"/>
    </source>
</evidence>
<dbReference type="GO" id="GO:0005524">
    <property type="term" value="F:ATP binding"/>
    <property type="evidence" value="ECO:0007669"/>
    <property type="project" value="UniProtKB-UniRule"/>
</dbReference>
<dbReference type="GO" id="GO:0006747">
    <property type="term" value="P:FAD biosynthetic process"/>
    <property type="evidence" value="ECO:0007669"/>
    <property type="project" value="UniProtKB-UniRule"/>
</dbReference>
<dbReference type="InterPro" id="IPR015865">
    <property type="entry name" value="Riboflavin_kinase_bac/euk"/>
</dbReference>
<proteinExistence type="inferred from homology"/>
<dbReference type="InterPro" id="IPR023468">
    <property type="entry name" value="Riboflavin_kinase"/>
</dbReference>
<dbReference type="Pfam" id="PF06574">
    <property type="entry name" value="FAD_syn"/>
    <property type="match status" value="1"/>
</dbReference>
<evidence type="ECO:0000256" key="11">
    <source>
        <dbReference type="ARBA" id="ARBA00022840"/>
    </source>
</evidence>
<dbReference type="GO" id="GO:0008531">
    <property type="term" value="F:riboflavin kinase activity"/>
    <property type="evidence" value="ECO:0007669"/>
    <property type="project" value="UniProtKB-UniRule"/>
</dbReference>
<feature type="domain" description="Riboflavin kinase" evidence="16">
    <location>
        <begin position="166"/>
        <end position="306"/>
    </location>
</feature>
<dbReference type="FunFam" id="3.40.50.620:FF:000021">
    <property type="entry name" value="Riboflavin biosynthesis protein"/>
    <property type="match status" value="1"/>
</dbReference>
<gene>
    <name evidence="17" type="ORF">ATK74_0953</name>
</gene>
<dbReference type="GO" id="GO:0003919">
    <property type="term" value="F:FMN adenylyltransferase activity"/>
    <property type="evidence" value="ECO:0007669"/>
    <property type="project" value="UniProtKB-UniRule"/>
</dbReference>
<dbReference type="PANTHER" id="PTHR22749:SF6">
    <property type="entry name" value="RIBOFLAVIN KINASE"/>
    <property type="match status" value="1"/>
</dbReference>
<dbReference type="CDD" id="cd02064">
    <property type="entry name" value="FAD_synthetase_N"/>
    <property type="match status" value="1"/>
</dbReference>
<evidence type="ECO:0000256" key="2">
    <source>
        <dbReference type="ARBA" id="ARBA00004726"/>
    </source>
</evidence>
<evidence type="ECO:0000259" key="16">
    <source>
        <dbReference type="SMART" id="SM00904"/>
    </source>
</evidence>
<dbReference type="EMBL" id="PDJC01000001">
    <property type="protein sequence ID" value="PFG16415.1"/>
    <property type="molecule type" value="Genomic_DNA"/>
</dbReference>
<dbReference type="SMART" id="SM00904">
    <property type="entry name" value="Flavokinase"/>
    <property type="match status" value="1"/>
</dbReference>
<comment type="catalytic activity">
    <reaction evidence="14 15">
        <text>FMN + ATP + H(+) = FAD + diphosphate</text>
        <dbReference type="Rhea" id="RHEA:17237"/>
        <dbReference type="ChEBI" id="CHEBI:15378"/>
        <dbReference type="ChEBI" id="CHEBI:30616"/>
        <dbReference type="ChEBI" id="CHEBI:33019"/>
        <dbReference type="ChEBI" id="CHEBI:57692"/>
        <dbReference type="ChEBI" id="CHEBI:58210"/>
        <dbReference type="EC" id="2.7.7.2"/>
    </reaction>
</comment>
<sequence length="308" mass="33522">MGSSIVVIGNFDGVHPGHRAVLAEARRRDPELPLVVVTFWPHPVSVLRPEAAPLLLTSLEARIEHLSAAGADRVEVIDFTPEFASWTPAEFVERVLMPLAPKVVVVGENFRFGHRAVGNLDTLRELAAGRFEVDGLPLVKFRDEDTCSTRIREALAAGDVEHAAEHLGRPFCFRGVVSHGDRRGRELGFPTANLPVPANLACPADGVYAGFLTRRDGLDGRGEQLAEGAPSPRWPAAISVGTNPTFGGLSRRVESYVLDRDDLELYDAPVTVEFVARIRGQVKFDGIAGLIEQMHTDVADCRRLLGLS</sequence>
<dbReference type="InterPro" id="IPR015864">
    <property type="entry name" value="FAD_synthase"/>
</dbReference>
<dbReference type="OrthoDB" id="9803667at2"/>
<evidence type="ECO:0000256" key="5">
    <source>
        <dbReference type="ARBA" id="ARBA00022643"/>
    </source>
</evidence>
<dbReference type="InterPro" id="IPR002606">
    <property type="entry name" value="Riboflavin_kinase_bac"/>
</dbReference>
<dbReference type="NCBIfam" id="TIGR00083">
    <property type="entry name" value="ribF"/>
    <property type="match status" value="1"/>
</dbReference>
<dbReference type="RefSeq" id="WP_098459955.1">
    <property type="nucleotide sequence ID" value="NZ_PDJC01000001.1"/>
</dbReference>
<comment type="similarity">
    <text evidence="15">Belongs to the ribF family.</text>
</comment>
<keyword evidence="10 15" id="KW-0274">FAD</keyword>
<evidence type="ECO:0000313" key="18">
    <source>
        <dbReference type="Proteomes" id="UP000226079"/>
    </source>
</evidence>
<evidence type="ECO:0000256" key="3">
    <source>
        <dbReference type="ARBA" id="ARBA00005201"/>
    </source>
</evidence>
<keyword evidence="12" id="KW-0511">Multifunctional enzyme</keyword>
<evidence type="ECO:0000256" key="15">
    <source>
        <dbReference type="PIRNR" id="PIRNR004491"/>
    </source>
</evidence>
<protein>
    <recommendedName>
        <fullName evidence="15">Riboflavin biosynthesis protein</fullName>
    </recommendedName>
    <domain>
        <recommendedName>
            <fullName evidence="15">Riboflavin kinase</fullName>
            <ecNumber evidence="15">2.7.1.26</ecNumber>
        </recommendedName>
        <alternativeName>
            <fullName evidence="15">Flavokinase</fullName>
        </alternativeName>
    </domain>
    <domain>
        <recommendedName>
            <fullName evidence="15">FMN adenylyltransferase</fullName>
            <ecNumber evidence="15">2.7.7.2</ecNumber>
        </recommendedName>
        <alternativeName>
            <fullName evidence="15">FAD pyrophosphorylase</fullName>
        </alternativeName>
        <alternativeName>
            <fullName evidence="15">FAD synthase</fullName>
        </alternativeName>
    </domain>
</protein>
<keyword evidence="7 15" id="KW-0548">Nucleotidyltransferase</keyword>
<dbReference type="SUPFAM" id="SSF52374">
    <property type="entry name" value="Nucleotidylyl transferase"/>
    <property type="match status" value="1"/>
</dbReference>
<dbReference type="InterPro" id="IPR014729">
    <property type="entry name" value="Rossmann-like_a/b/a_fold"/>
</dbReference>
<keyword evidence="11 15" id="KW-0067">ATP-binding</keyword>
<dbReference type="Gene3D" id="2.40.30.30">
    <property type="entry name" value="Riboflavin kinase-like"/>
    <property type="match status" value="1"/>
</dbReference>
<dbReference type="UniPathway" id="UPA00276">
    <property type="reaction ID" value="UER00406"/>
</dbReference>
<dbReference type="FunFam" id="2.40.30.30:FF:000003">
    <property type="entry name" value="Riboflavin biosynthesis protein"/>
    <property type="match status" value="1"/>
</dbReference>
<comment type="catalytic activity">
    <reaction evidence="13 15">
        <text>riboflavin + ATP = FMN + ADP + H(+)</text>
        <dbReference type="Rhea" id="RHEA:14357"/>
        <dbReference type="ChEBI" id="CHEBI:15378"/>
        <dbReference type="ChEBI" id="CHEBI:30616"/>
        <dbReference type="ChEBI" id="CHEBI:57986"/>
        <dbReference type="ChEBI" id="CHEBI:58210"/>
        <dbReference type="ChEBI" id="CHEBI:456216"/>
        <dbReference type="EC" id="2.7.1.26"/>
    </reaction>
</comment>
<dbReference type="EC" id="2.7.1.26" evidence="15"/>
<evidence type="ECO:0000313" key="17">
    <source>
        <dbReference type="EMBL" id="PFG16415.1"/>
    </source>
</evidence>
<dbReference type="SUPFAM" id="SSF82114">
    <property type="entry name" value="Riboflavin kinase-like"/>
    <property type="match status" value="1"/>
</dbReference>
<accession>A0A2A9CQQ8</accession>
<evidence type="ECO:0000256" key="14">
    <source>
        <dbReference type="ARBA" id="ARBA00049494"/>
    </source>
</evidence>
<dbReference type="NCBIfam" id="NF004160">
    <property type="entry name" value="PRK05627.1-3"/>
    <property type="match status" value="1"/>
</dbReference>
<evidence type="ECO:0000256" key="9">
    <source>
        <dbReference type="ARBA" id="ARBA00022777"/>
    </source>
</evidence>
<dbReference type="Gene3D" id="3.40.50.620">
    <property type="entry name" value="HUPs"/>
    <property type="match status" value="1"/>
</dbReference>
<keyword evidence="8 15" id="KW-0547">Nucleotide-binding</keyword>
<dbReference type="UniPathway" id="UPA00277">
    <property type="reaction ID" value="UER00407"/>
</dbReference>
<evidence type="ECO:0000256" key="10">
    <source>
        <dbReference type="ARBA" id="ARBA00022827"/>
    </source>
</evidence>
<keyword evidence="9 15" id="KW-0418">Kinase</keyword>
<evidence type="ECO:0000256" key="13">
    <source>
        <dbReference type="ARBA" id="ARBA00047880"/>
    </source>
</evidence>
<comment type="caution">
    <text evidence="17">The sequence shown here is derived from an EMBL/GenBank/DDBJ whole genome shotgun (WGS) entry which is preliminary data.</text>
</comment>
<comment type="pathway">
    <text evidence="3 15">Cofactor biosynthesis; FMN biosynthesis; FMN from riboflavin (ATP route): step 1/1.</text>
</comment>
<comment type="pathway">
    <text evidence="2 15">Cofactor biosynthesis; FAD biosynthesis; FAD from FMN: step 1/1.</text>
</comment>
<keyword evidence="6 15" id="KW-0808">Transferase</keyword>
<dbReference type="PIRSF" id="PIRSF004491">
    <property type="entry name" value="FAD_Synth"/>
    <property type="match status" value="1"/>
</dbReference>
<evidence type="ECO:0000256" key="6">
    <source>
        <dbReference type="ARBA" id="ARBA00022679"/>
    </source>
</evidence>
<dbReference type="AlphaFoldDB" id="A0A2A9CQQ8"/>
<evidence type="ECO:0000256" key="1">
    <source>
        <dbReference type="ARBA" id="ARBA00002121"/>
    </source>
</evidence>
<evidence type="ECO:0000256" key="12">
    <source>
        <dbReference type="ARBA" id="ARBA00023268"/>
    </source>
</evidence>
<name>A0A2A9CQQ8_9ACTN</name>
<dbReference type="InterPro" id="IPR023465">
    <property type="entry name" value="Riboflavin_kinase_dom_sf"/>
</dbReference>
<reference evidence="17 18" key="1">
    <citation type="submission" date="2017-10" db="EMBL/GenBank/DDBJ databases">
        <title>Sequencing the genomes of 1000 actinobacteria strains.</title>
        <authorList>
            <person name="Klenk H.-P."/>
        </authorList>
    </citation>
    <scope>NUCLEOTIDE SEQUENCE [LARGE SCALE GENOMIC DNA]</scope>
    <source>
        <strain evidence="17 18">DSM 15597</strain>
    </source>
</reference>
<organism evidence="17 18">
    <name type="scientific">Propionicimonas paludicola</name>
    <dbReference type="NCBI Taxonomy" id="185243"/>
    <lineage>
        <taxon>Bacteria</taxon>
        <taxon>Bacillati</taxon>
        <taxon>Actinomycetota</taxon>
        <taxon>Actinomycetes</taxon>
        <taxon>Propionibacteriales</taxon>
        <taxon>Nocardioidaceae</taxon>
        <taxon>Propionicimonas</taxon>
    </lineage>
</organism>
<dbReference type="PANTHER" id="PTHR22749">
    <property type="entry name" value="RIBOFLAVIN KINASE/FMN ADENYLYLTRANSFERASE"/>
    <property type="match status" value="1"/>
</dbReference>